<keyword evidence="2" id="KW-1185">Reference proteome</keyword>
<dbReference type="RefSeq" id="WP_263479492.1">
    <property type="nucleotide sequence ID" value="NZ_CP083911.1"/>
</dbReference>
<gene>
    <name evidence="1" type="ORF">Ttaiw_02245</name>
</gene>
<proteinExistence type="predicted"/>
<dbReference type="AlphaFoldDB" id="A0A554X194"/>
<comment type="caution">
    <text evidence="1">The sequence shown here is derived from an EMBL/GenBank/DDBJ whole genome shotgun (WGS) entry which is preliminary data.</text>
</comment>
<evidence type="ECO:0000313" key="2">
    <source>
        <dbReference type="Proteomes" id="UP000317763"/>
    </source>
</evidence>
<accession>A0A554X194</accession>
<evidence type="ECO:0000313" key="1">
    <source>
        <dbReference type="EMBL" id="TSE29617.1"/>
    </source>
</evidence>
<organism evidence="1 2">
    <name type="scientific">Tepidimonas taiwanensis</name>
    <dbReference type="NCBI Taxonomy" id="307486"/>
    <lineage>
        <taxon>Bacteria</taxon>
        <taxon>Pseudomonadati</taxon>
        <taxon>Pseudomonadota</taxon>
        <taxon>Betaproteobacteria</taxon>
        <taxon>Burkholderiales</taxon>
        <taxon>Tepidimonas</taxon>
    </lineage>
</organism>
<dbReference type="STRING" id="307486.GCA_000807215_02310"/>
<reference evidence="1 2" key="1">
    <citation type="submission" date="2019-07" db="EMBL/GenBank/DDBJ databases">
        <title>Tepidimonas taiwanensis I1-1 draft genome.</title>
        <authorList>
            <person name="Da Costa M.S."/>
            <person name="Froufe H.J.C."/>
            <person name="Egas C."/>
            <person name="Albuquerque L."/>
        </authorList>
    </citation>
    <scope>NUCLEOTIDE SEQUENCE [LARGE SCALE GENOMIC DNA]</scope>
    <source>
        <strain evidence="1 2">I1-1</strain>
    </source>
</reference>
<protein>
    <submittedName>
        <fullName evidence="1">Uncharacterized protein</fullName>
    </submittedName>
</protein>
<dbReference type="EMBL" id="VJOM01000032">
    <property type="protein sequence ID" value="TSE29617.1"/>
    <property type="molecule type" value="Genomic_DNA"/>
</dbReference>
<sequence>MRQPAMLHCNRIVCQSPVSDRMHTSDLAAPVASDRGGIGGLH</sequence>
<name>A0A554X194_9BURK</name>
<dbReference type="Proteomes" id="UP000317763">
    <property type="component" value="Unassembled WGS sequence"/>
</dbReference>